<protein>
    <submittedName>
        <fullName evidence="1">Uncharacterized protein</fullName>
    </submittedName>
</protein>
<accession>A0AAW1JHK7</accession>
<dbReference type="AlphaFoldDB" id="A0AAW1JHK7"/>
<organism evidence="1 2">
    <name type="scientific">Popillia japonica</name>
    <name type="common">Japanese beetle</name>
    <dbReference type="NCBI Taxonomy" id="7064"/>
    <lineage>
        <taxon>Eukaryota</taxon>
        <taxon>Metazoa</taxon>
        <taxon>Ecdysozoa</taxon>
        <taxon>Arthropoda</taxon>
        <taxon>Hexapoda</taxon>
        <taxon>Insecta</taxon>
        <taxon>Pterygota</taxon>
        <taxon>Neoptera</taxon>
        <taxon>Endopterygota</taxon>
        <taxon>Coleoptera</taxon>
        <taxon>Polyphaga</taxon>
        <taxon>Scarabaeiformia</taxon>
        <taxon>Scarabaeidae</taxon>
        <taxon>Rutelinae</taxon>
        <taxon>Popillia</taxon>
    </lineage>
</organism>
<keyword evidence="2" id="KW-1185">Reference proteome</keyword>
<proteinExistence type="predicted"/>
<gene>
    <name evidence="1" type="ORF">QE152_g29559</name>
</gene>
<dbReference type="Proteomes" id="UP001458880">
    <property type="component" value="Unassembled WGS sequence"/>
</dbReference>
<reference evidence="1 2" key="1">
    <citation type="journal article" date="2024" name="BMC Genomics">
        <title>De novo assembly and annotation of Popillia japonica's genome with initial clues to its potential as an invasive pest.</title>
        <authorList>
            <person name="Cucini C."/>
            <person name="Boschi S."/>
            <person name="Funari R."/>
            <person name="Cardaioli E."/>
            <person name="Iannotti N."/>
            <person name="Marturano G."/>
            <person name="Paoli F."/>
            <person name="Bruttini M."/>
            <person name="Carapelli A."/>
            <person name="Frati F."/>
            <person name="Nardi F."/>
        </authorList>
    </citation>
    <scope>NUCLEOTIDE SEQUENCE [LARGE SCALE GENOMIC DNA]</scope>
    <source>
        <strain evidence="1">DMR45628</strain>
    </source>
</reference>
<name>A0AAW1JHK7_POPJA</name>
<evidence type="ECO:0000313" key="2">
    <source>
        <dbReference type="Proteomes" id="UP001458880"/>
    </source>
</evidence>
<dbReference type="EMBL" id="JASPKY010000377">
    <property type="protein sequence ID" value="KAK9703073.1"/>
    <property type="molecule type" value="Genomic_DNA"/>
</dbReference>
<sequence>MTETRIFELLQKVTASNNENAIQFNENSRLIPEHVDVISKSIADSIYDTLKENNASSNSRRIDFIQLIRRWCNKDDNHFYVDKYNYEFLLDYYVKKNRKDVLDDKLEELYSDIENLPPSNTLEQLKRFYDERDMKMIKKRNKLDHTMELDYKRFPTNDFFVSKGIVKLEPIDNFLHNFLNNVEILNEDKSNQKITQLFDVSRIDKVKIVYALLNLSQSDNNRILLKTIVEEISAEQYKMADELELAKYLWQIEDSDRHNLNILDLFPFIYEVPIISFCKELILSCNEIEQCHLIKKFEHEHNKLIEKIRIKTDVKIRILDMIYELFILCHYNENVLKSLNIFT</sequence>
<comment type="caution">
    <text evidence="1">The sequence shown here is derived from an EMBL/GenBank/DDBJ whole genome shotgun (WGS) entry which is preliminary data.</text>
</comment>
<evidence type="ECO:0000313" key="1">
    <source>
        <dbReference type="EMBL" id="KAK9703073.1"/>
    </source>
</evidence>